<sequence>MKEKGKIMKELIKWKKYTKNYDQRSKEELDFSDSQQFLDALSRWPIRWTQERTCELRNLDFSTDSYHN</sequence>
<dbReference type="AlphaFoldDB" id="A0AAP0JTP4"/>
<keyword evidence="2" id="KW-1185">Reference proteome</keyword>
<dbReference type="Proteomes" id="UP001419268">
    <property type="component" value="Unassembled WGS sequence"/>
</dbReference>
<evidence type="ECO:0000313" key="2">
    <source>
        <dbReference type="Proteomes" id="UP001419268"/>
    </source>
</evidence>
<accession>A0AAP0JTP4</accession>
<comment type="caution">
    <text evidence="1">The sequence shown here is derived from an EMBL/GenBank/DDBJ whole genome shotgun (WGS) entry which is preliminary data.</text>
</comment>
<name>A0AAP0JTP4_9MAGN</name>
<dbReference type="EMBL" id="JBBNAG010000004">
    <property type="protein sequence ID" value="KAK9139992.1"/>
    <property type="molecule type" value="Genomic_DNA"/>
</dbReference>
<proteinExistence type="predicted"/>
<protein>
    <submittedName>
        <fullName evidence="1">Uncharacterized protein</fullName>
    </submittedName>
</protein>
<evidence type="ECO:0000313" key="1">
    <source>
        <dbReference type="EMBL" id="KAK9139992.1"/>
    </source>
</evidence>
<organism evidence="1 2">
    <name type="scientific">Stephania cephalantha</name>
    <dbReference type="NCBI Taxonomy" id="152367"/>
    <lineage>
        <taxon>Eukaryota</taxon>
        <taxon>Viridiplantae</taxon>
        <taxon>Streptophyta</taxon>
        <taxon>Embryophyta</taxon>
        <taxon>Tracheophyta</taxon>
        <taxon>Spermatophyta</taxon>
        <taxon>Magnoliopsida</taxon>
        <taxon>Ranunculales</taxon>
        <taxon>Menispermaceae</taxon>
        <taxon>Menispermoideae</taxon>
        <taxon>Cissampelideae</taxon>
        <taxon>Stephania</taxon>
    </lineage>
</organism>
<reference evidence="1 2" key="1">
    <citation type="submission" date="2024-01" db="EMBL/GenBank/DDBJ databases">
        <title>Genome assemblies of Stephania.</title>
        <authorList>
            <person name="Yang L."/>
        </authorList>
    </citation>
    <scope>NUCLEOTIDE SEQUENCE [LARGE SCALE GENOMIC DNA]</scope>
    <source>
        <strain evidence="1">JXDWG</strain>
        <tissue evidence="1">Leaf</tissue>
    </source>
</reference>
<gene>
    <name evidence="1" type="ORF">Scep_009673</name>
</gene>